<dbReference type="CDD" id="cd00118">
    <property type="entry name" value="LysM"/>
    <property type="match status" value="2"/>
</dbReference>
<dbReference type="Pfam" id="PF01476">
    <property type="entry name" value="LysM"/>
    <property type="match status" value="2"/>
</dbReference>
<organism evidence="5 6">
    <name type="scientific">candidate division Kazan bacterium RIFCSPLOWO2_01_FULL_48_13</name>
    <dbReference type="NCBI Taxonomy" id="1798539"/>
    <lineage>
        <taxon>Bacteria</taxon>
        <taxon>Bacteria division Kazan-3B-28</taxon>
    </lineage>
</organism>
<dbReference type="PANTHER" id="PTHR33734">
    <property type="entry name" value="LYSM DOMAIN-CONTAINING GPI-ANCHORED PROTEIN 2"/>
    <property type="match status" value="1"/>
</dbReference>
<keyword evidence="2" id="KW-0472">Membrane</keyword>
<dbReference type="PROSITE" id="PS51782">
    <property type="entry name" value="LYSM"/>
    <property type="match status" value="2"/>
</dbReference>
<dbReference type="EMBL" id="METE01000001">
    <property type="protein sequence ID" value="OGB85700.1"/>
    <property type="molecule type" value="Genomic_DNA"/>
</dbReference>
<protein>
    <recommendedName>
        <fullName evidence="4">LysM domain-containing protein</fullName>
    </recommendedName>
</protein>
<dbReference type="PANTHER" id="PTHR33734:SF22">
    <property type="entry name" value="MEMBRANE-BOUND LYTIC MUREIN TRANSGLYCOSYLASE D"/>
    <property type="match status" value="1"/>
</dbReference>
<evidence type="ECO:0000256" key="1">
    <source>
        <dbReference type="SAM" id="MobiDB-lite"/>
    </source>
</evidence>
<feature type="domain" description="LysM" evidence="4">
    <location>
        <begin position="333"/>
        <end position="377"/>
    </location>
</feature>
<dbReference type="SUPFAM" id="SSF54106">
    <property type="entry name" value="LysM domain"/>
    <property type="match status" value="2"/>
</dbReference>
<sequence>MKKTKILFVVVWLLLVAVFLLSGQPMAYAVETGGIGVMPAATKDYPANRSWFVYEAEAKTVIKDRVNVINRGNKSVNLIVAALDGAVSQNGGYTLIGSMADNKDIGTWVELEKTEVTLPPKSNQILNFTVTVPDNADVGSHPGGIVVLEKPAEASTLGAKKKNSSQLTVVTRIAARMYLTVPGEIQRRLEVKQIRHSIGNGLLYFFLRLKNNGNVQLNAIADVTLRGLFGKVGSQSGAEIGMLLRGSEITAQLPWQKNPPAFGRFVADFRLHYGEKDFKGEYVKDEYIDVRYVFWIIQWIKILWFIGGIILLLLIRNLWLWLLIQSRLNTRTKKHKVKKGETLMSVAQLYGVHPKKLAKFNLLRWPYELNVDDVLLIPQGQMSRGERLTMGDDWNAYYKAEQRKVWLTDLKFVGALLGKIRFRRRNMGVVSTARHSGKVRLIGPHPESQDSGVASLPRMTKGGVPTVAMEALVAEKGDTIYDISEFAGISIQEIVRLNNLRPPYRLRAGQEILVPIAHKTTVKPKRVTKKAAPSTKSVAKPKSNKKKRSK</sequence>
<gene>
    <name evidence="5" type="ORF">A2994_03015</name>
</gene>
<keyword evidence="2" id="KW-0812">Transmembrane</keyword>
<feature type="transmembrane region" description="Helical" evidence="2">
    <location>
        <begin position="302"/>
        <end position="324"/>
    </location>
</feature>
<reference evidence="5 6" key="1">
    <citation type="journal article" date="2016" name="Nat. Commun.">
        <title>Thousands of microbial genomes shed light on interconnected biogeochemical processes in an aquifer system.</title>
        <authorList>
            <person name="Anantharaman K."/>
            <person name="Brown C.T."/>
            <person name="Hug L.A."/>
            <person name="Sharon I."/>
            <person name="Castelle C.J."/>
            <person name="Probst A.J."/>
            <person name="Thomas B.C."/>
            <person name="Singh A."/>
            <person name="Wilkins M.J."/>
            <person name="Karaoz U."/>
            <person name="Brodie E.L."/>
            <person name="Williams K.H."/>
            <person name="Hubbard S.S."/>
            <person name="Banfield J.F."/>
        </authorList>
    </citation>
    <scope>NUCLEOTIDE SEQUENCE [LARGE SCALE GENOMIC DNA]</scope>
</reference>
<dbReference type="InterPro" id="IPR036779">
    <property type="entry name" value="LysM_dom_sf"/>
</dbReference>
<evidence type="ECO:0000313" key="5">
    <source>
        <dbReference type="EMBL" id="OGB85700.1"/>
    </source>
</evidence>
<evidence type="ECO:0000313" key="6">
    <source>
        <dbReference type="Proteomes" id="UP000179010"/>
    </source>
</evidence>
<evidence type="ECO:0000256" key="2">
    <source>
        <dbReference type="SAM" id="Phobius"/>
    </source>
</evidence>
<name>A0A1F4PQ44_UNCK3</name>
<dbReference type="GO" id="GO:0008932">
    <property type="term" value="F:lytic endotransglycosylase activity"/>
    <property type="evidence" value="ECO:0007669"/>
    <property type="project" value="TreeGrafter"/>
</dbReference>
<feature type="chain" id="PRO_5009513325" description="LysM domain-containing protein" evidence="3">
    <location>
        <begin position="30"/>
        <end position="550"/>
    </location>
</feature>
<dbReference type="InterPro" id="IPR018392">
    <property type="entry name" value="LysM"/>
</dbReference>
<keyword evidence="3" id="KW-0732">Signal</keyword>
<accession>A0A1F4PQ44</accession>
<keyword evidence="2" id="KW-1133">Transmembrane helix</keyword>
<feature type="domain" description="LysM" evidence="4">
    <location>
        <begin position="470"/>
        <end position="514"/>
    </location>
</feature>
<feature type="region of interest" description="Disordered" evidence="1">
    <location>
        <begin position="522"/>
        <end position="550"/>
    </location>
</feature>
<evidence type="ECO:0000256" key="3">
    <source>
        <dbReference type="SAM" id="SignalP"/>
    </source>
</evidence>
<dbReference type="STRING" id="1798539.A2994_03015"/>
<dbReference type="Proteomes" id="UP000179010">
    <property type="component" value="Unassembled WGS sequence"/>
</dbReference>
<feature type="signal peptide" evidence="3">
    <location>
        <begin position="1"/>
        <end position="29"/>
    </location>
</feature>
<comment type="caution">
    <text evidence="5">The sequence shown here is derived from an EMBL/GenBank/DDBJ whole genome shotgun (WGS) entry which is preliminary data.</text>
</comment>
<dbReference type="Gene3D" id="3.10.350.10">
    <property type="entry name" value="LysM domain"/>
    <property type="match status" value="2"/>
</dbReference>
<feature type="compositionally biased region" description="Low complexity" evidence="1">
    <location>
        <begin position="530"/>
        <end position="541"/>
    </location>
</feature>
<evidence type="ECO:0000259" key="4">
    <source>
        <dbReference type="PROSITE" id="PS51782"/>
    </source>
</evidence>
<dbReference type="AlphaFoldDB" id="A0A1F4PQ44"/>
<dbReference type="SMART" id="SM00257">
    <property type="entry name" value="LysM"/>
    <property type="match status" value="2"/>
</dbReference>
<proteinExistence type="predicted"/>